<reference evidence="3 4" key="1">
    <citation type="submission" date="2021-03" db="EMBL/GenBank/DDBJ databases">
        <authorList>
            <person name="Kanchanasin P."/>
            <person name="Saeng-In P."/>
            <person name="Phongsopitanun W."/>
            <person name="Yuki M."/>
            <person name="Kudo T."/>
            <person name="Ohkuma M."/>
            <person name="Tanasupawat S."/>
        </authorList>
    </citation>
    <scope>NUCLEOTIDE SEQUENCE [LARGE SCALE GENOMIC DNA]</scope>
    <source>
        <strain evidence="3 4">L46</strain>
    </source>
</reference>
<protein>
    <submittedName>
        <fullName evidence="3">TIR domain-containing protein</fullName>
    </submittedName>
</protein>
<organism evidence="3 4">
    <name type="scientific">Actinomadura nitritigenes</name>
    <dbReference type="NCBI Taxonomy" id="134602"/>
    <lineage>
        <taxon>Bacteria</taxon>
        <taxon>Bacillati</taxon>
        <taxon>Actinomycetota</taxon>
        <taxon>Actinomycetes</taxon>
        <taxon>Streptosporangiales</taxon>
        <taxon>Thermomonosporaceae</taxon>
        <taxon>Actinomadura</taxon>
    </lineage>
</organism>
<dbReference type="InterPro" id="IPR047603">
    <property type="entry name" value="FxsC_N"/>
</dbReference>
<proteinExistence type="predicted"/>
<comment type="caution">
    <text evidence="3">The sequence shown here is derived from an EMBL/GenBank/DDBJ whole genome shotgun (WGS) entry which is preliminary data.</text>
</comment>
<feature type="domain" description="TIR" evidence="2">
    <location>
        <begin position="10"/>
        <end position="181"/>
    </location>
</feature>
<dbReference type="InterPro" id="IPR035897">
    <property type="entry name" value="Toll_tir_struct_dom_sf"/>
</dbReference>
<gene>
    <name evidence="3" type="ORF">J4557_03490</name>
</gene>
<evidence type="ECO:0000313" key="3">
    <source>
        <dbReference type="EMBL" id="MBO2436576.1"/>
    </source>
</evidence>
<dbReference type="InterPro" id="IPR026367">
    <property type="entry name" value="FxsC_C"/>
</dbReference>
<dbReference type="NCBIfam" id="TIGR04276">
    <property type="entry name" value="FxsC_Cterm"/>
    <property type="match status" value="1"/>
</dbReference>
<evidence type="ECO:0000313" key="4">
    <source>
        <dbReference type="Proteomes" id="UP000666915"/>
    </source>
</evidence>
<keyword evidence="4" id="KW-1185">Reference proteome</keyword>
<dbReference type="Proteomes" id="UP000666915">
    <property type="component" value="Unassembled WGS sequence"/>
</dbReference>
<dbReference type="NCBIfam" id="NF040588">
    <property type="entry name" value="FxsC_Nterm"/>
    <property type="match status" value="1"/>
</dbReference>
<dbReference type="Gene3D" id="3.40.50.10140">
    <property type="entry name" value="Toll/interleukin-1 receptor homology (TIR) domain"/>
    <property type="match status" value="1"/>
</dbReference>
<name>A0ABS3QRN8_9ACTN</name>
<feature type="region of interest" description="Disordered" evidence="1">
    <location>
        <begin position="376"/>
        <end position="398"/>
    </location>
</feature>
<dbReference type="PROSITE" id="PS50104">
    <property type="entry name" value="TIR"/>
    <property type="match status" value="1"/>
</dbReference>
<sequence length="398" mass="43999">MLGRLLADERRPHFFLSYARSRYRPENSDRWVVKFFDDLCQDVGHATGMQNPGFMDRQIPVGGEWPDHLADALANCRVFVALFSPAYFLSDYCGKEWAAFLKRYQALSAGLDVPSAIIPALWMPMRPDEVPQPLQSMQNVPPGFPAAYAAEGLYGIMKLGRHREHYKETVLRLAALIKERAAECALSPRSIPSLETLRSPFAENPPGASRPAIRLALAAQSAQRLAPGRDSYYYGRTPREWTPFRSEAHTMPIGAYAGQVLTELGHRSIIDGVDEAGARPADSPSVLLVDPWAVKDRDIGKRLRQLDRDPVNVIAPFNADDPETSARADELNGDLTEVLPNSTALHGSAKRVTSVAAFRDALPKAVNEAVTRYLKTASVHPPRTPPTMPRPTLRGPDS</sequence>
<dbReference type="EMBL" id="JAGEOK010000002">
    <property type="protein sequence ID" value="MBO2436576.1"/>
    <property type="molecule type" value="Genomic_DNA"/>
</dbReference>
<dbReference type="InterPro" id="IPR000157">
    <property type="entry name" value="TIR_dom"/>
</dbReference>
<dbReference type="SUPFAM" id="SSF52200">
    <property type="entry name" value="Toll/Interleukin receptor TIR domain"/>
    <property type="match status" value="1"/>
</dbReference>
<dbReference type="RefSeq" id="WP_208264866.1">
    <property type="nucleotide sequence ID" value="NZ_BAAAGM010000032.1"/>
</dbReference>
<evidence type="ECO:0000256" key="1">
    <source>
        <dbReference type="SAM" id="MobiDB-lite"/>
    </source>
</evidence>
<evidence type="ECO:0000259" key="2">
    <source>
        <dbReference type="PROSITE" id="PS50104"/>
    </source>
</evidence>
<accession>A0ABS3QRN8</accession>
<dbReference type="Pfam" id="PF13676">
    <property type="entry name" value="TIR_2"/>
    <property type="match status" value="1"/>
</dbReference>